<dbReference type="RefSeq" id="WP_181122644.1">
    <property type="nucleotide sequence ID" value="NZ_JAAMRD010000032.1"/>
</dbReference>
<dbReference type="GO" id="GO:0003676">
    <property type="term" value="F:nucleic acid binding"/>
    <property type="evidence" value="ECO:0007669"/>
    <property type="project" value="InterPro"/>
</dbReference>
<evidence type="ECO:0008006" key="3">
    <source>
        <dbReference type="Google" id="ProtNLM"/>
    </source>
</evidence>
<reference evidence="1" key="1">
    <citation type="submission" date="2020-02" db="EMBL/GenBank/DDBJ databases">
        <title>Synteny-based analysis reveals conserved mechanism for high triclosan tolerance in Pseudomonas, as well as instances of horizontal transfer.</title>
        <authorList>
            <person name="Mcfarland A.G."/>
            <person name="Bertucci H.K."/>
            <person name="Litmann E."/>
            <person name="Shen J."/>
            <person name="Huttenhower C."/>
            <person name="Hartmann E.M."/>
        </authorList>
    </citation>
    <scope>NUCLEOTIDE SEQUENCE</scope>
    <source>
        <strain evidence="1">109A1</strain>
    </source>
</reference>
<accession>A0AA40RX12</accession>
<dbReference type="AlphaFoldDB" id="A0AA40RX12"/>
<evidence type="ECO:0000313" key="2">
    <source>
        <dbReference type="Proteomes" id="UP001138621"/>
    </source>
</evidence>
<dbReference type="Gene3D" id="3.30.420.10">
    <property type="entry name" value="Ribonuclease H-like superfamily/Ribonuclease H"/>
    <property type="match status" value="1"/>
</dbReference>
<dbReference type="Proteomes" id="UP001138621">
    <property type="component" value="Unassembled WGS sequence"/>
</dbReference>
<dbReference type="EMBL" id="JAAMRD010000032">
    <property type="protein sequence ID" value="MBA1307307.1"/>
    <property type="molecule type" value="Genomic_DNA"/>
</dbReference>
<protein>
    <recommendedName>
        <fullName evidence="3">Integrase catalytic domain-containing protein</fullName>
    </recommendedName>
</protein>
<dbReference type="InterPro" id="IPR036397">
    <property type="entry name" value="RNaseH_sf"/>
</dbReference>
<gene>
    <name evidence="1" type="ORF">G7024_23270</name>
</gene>
<name>A0AA40RX12_STUST</name>
<organism evidence="1 2">
    <name type="scientific">Stutzerimonas stutzeri</name>
    <name type="common">Pseudomonas stutzeri</name>
    <dbReference type="NCBI Taxonomy" id="316"/>
    <lineage>
        <taxon>Bacteria</taxon>
        <taxon>Pseudomonadati</taxon>
        <taxon>Pseudomonadota</taxon>
        <taxon>Gammaproteobacteria</taxon>
        <taxon>Pseudomonadales</taxon>
        <taxon>Pseudomonadaceae</taxon>
        <taxon>Stutzerimonas</taxon>
    </lineage>
</organism>
<comment type="caution">
    <text evidence="1">The sequence shown here is derived from an EMBL/GenBank/DDBJ whole genome shotgun (WGS) entry which is preliminary data.</text>
</comment>
<evidence type="ECO:0000313" key="1">
    <source>
        <dbReference type="EMBL" id="MBA1307307.1"/>
    </source>
</evidence>
<proteinExistence type="predicted"/>
<sequence>MKNKISRERLSSVGFEKVDPSLLEPAIRESFVRRQHAIELKLDGLTGAEIHRITGLPESEITRFFKRYTALTEEGIFWGESALIPQSRIVSYQRRKPLEKKGSEQKGGMSGALSYTLAKFPTISEKFKAAVFRTDLEYACGSRYDKRQLCNIFYDICAAAGLTAEDWPFNQARGARRTITRYIDKLLNDDFQRAALATGGSIALIHSKVGTGYSPFLESCDVYDLIEIDSYHVDAFFVLNISGDKRTKTKDVISRIWLMAAICRRSNAILATKFVFASEVRSQDLVDLICEAYVGGWAPREILNVKDLRYSELSGMPCYSVPKLRHHIWGGICLDNAMQHHANKVYELALHSLGFSINFGPLGQPARRPNIERLFKRIATKVMHQLPSTTGSSPADGRADAPEKAAIRYQIDVDDALEVMDVYTANYNGTPQGGMNKANSPLDILRDYCANDDLLIPATPESYINSVSLGSSTREVKVTGSIKHGIRPRIKLDQAIYTSTELANSPHLIGKKLTIRIKPHDYRYVEAYIDDGIYLGMLTVEASWRHIAHSVTTRKLVNRALAKKEFQIAEGQHPVLAWQKHLIANASPANARELKRLQEERCDTSQLIPKGQVEIVPEQPSNSVSERWRFLDILN</sequence>